<gene>
    <name evidence="1" type="ORF">O3V59_11465</name>
</gene>
<dbReference type="Gene3D" id="3.30.200.20">
    <property type="entry name" value="Phosphorylase Kinase, domain 1"/>
    <property type="match status" value="1"/>
</dbReference>
<keyword evidence="2" id="KW-1185">Reference proteome</keyword>
<dbReference type="AlphaFoldDB" id="A0A9X3TQM5"/>
<dbReference type="InterPro" id="IPR011009">
    <property type="entry name" value="Kinase-like_dom_sf"/>
</dbReference>
<dbReference type="Proteomes" id="UP001151071">
    <property type="component" value="Unassembled WGS sequence"/>
</dbReference>
<dbReference type="Gene3D" id="3.90.1200.10">
    <property type="match status" value="1"/>
</dbReference>
<organism evidence="1 2">
    <name type="scientific">Brevibacillus thermoruber</name>
    <dbReference type="NCBI Taxonomy" id="33942"/>
    <lineage>
        <taxon>Bacteria</taxon>
        <taxon>Bacillati</taxon>
        <taxon>Bacillota</taxon>
        <taxon>Bacilli</taxon>
        <taxon>Bacillales</taxon>
        <taxon>Paenibacillaceae</taxon>
        <taxon>Brevibacillus</taxon>
    </lineage>
</organism>
<dbReference type="PANTHER" id="PTHR39179">
    <property type="entry name" value="SPORE COAT PROTEIN I"/>
    <property type="match status" value="1"/>
</dbReference>
<dbReference type="GO" id="GO:0042601">
    <property type="term" value="C:endospore-forming forespore"/>
    <property type="evidence" value="ECO:0007669"/>
    <property type="project" value="TreeGrafter"/>
</dbReference>
<name>A0A9X3TQM5_9BACL</name>
<evidence type="ECO:0000313" key="1">
    <source>
        <dbReference type="EMBL" id="MDA5108981.1"/>
    </source>
</evidence>
<comment type="caution">
    <text evidence="1">The sequence shown here is derived from an EMBL/GenBank/DDBJ whole genome shotgun (WGS) entry which is preliminary data.</text>
</comment>
<dbReference type="SUPFAM" id="SSF56112">
    <property type="entry name" value="Protein kinase-like (PK-like)"/>
    <property type="match status" value="1"/>
</dbReference>
<evidence type="ECO:0000313" key="2">
    <source>
        <dbReference type="Proteomes" id="UP001151071"/>
    </source>
</evidence>
<protein>
    <recommendedName>
        <fullName evidence="3">Spore coat protein YsxE</fullName>
    </recommendedName>
</protein>
<reference evidence="1" key="1">
    <citation type="submission" date="2022-12" db="EMBL/GenBank/DDBJ databases">
        <title>Draft genome sequence of the thermophilic strain Brevibacillus thermoruber HT42, isolated from Los Humeros, Puebla, Mexico, with biotechnological potential.</title>
        <authorList>
            <person name="Lara Sanchez J."/>
            <person name="Solis Palacios R."/>
            <person name="Bustos Baena A.S."/>
            <person name="Ruz Baez A.E."/>
            <person name="Espinosa Luna G."/>
            <person name="Oliart Ros R.M."/>
        </authorList>
    </citation>
    <scope>NUCLEOTIDE SEQUENCE</scope>
    <source>
        <strain evidence="1">HT42</strain>
    </source>
</reference>
<proteinExistence type="predicted"/>
<dbReference type="InterPro" id="IPR047175">
    <property type="entry name" value="CotS-like"/>
</dbReference>
<dbReference type="PANTHER" id="PTHR39179:SF3">
    <property type="entry name" value="COTS-RELATED PROTEIN"/>
    <property type="match status" value="1"/>
</dbReference>
<dbReference type="EMBL" id="JAPYYP010000012">
    <property type="protein sequence ID" value="MDA5108981.1"/>
    <property type="molecule type" value="Genomic_DNA"/>
</dbReference>
<sequence length="335" mass="39628">MSRRMSRFDDIFPLFREYDMYAQTVDVLKPPNVYKALTPYGSFVCKRTRISSQKLLLVSGVLRHLQQRGWDGAVPYFYTKYDEPYVRQGETTYYLTAWLPGGEQWADQPLAWAMPTVERLAELHHLTQNFRFDDPRKVEPLIDSLLNRWQHLLAHAEKAADLARERLYPSPFDVVFLANQAYLSELAKTAIARLREWRERHQTHAHFRLSLIHGFPHPAHIMPDRSGKGKLLNFDRALFDTPTRDLTLFYRAYFHQAGDEAGASQLFHHYANIFPLRPEEIDLLAVFLTYPERVMRDVEIYYGGTRDWSELYAVKRLEKDMDRLMRLNRWIQQAF</sequence>
<evidence type="ECO:0008006" key="3">
    <source>
        <dbReference type="Google" id="ProtNLM"/>
    </source>
</evidence>
<accession>A0A9X3TQM5</accession>